<comment type="subcellular location">
    <subcellularLocation>
        <location evidence="1">Cell outer membrane</location>
    </subcellularLocation>
</comment>
<protein>
    <recommendedName>
        <fullName evidence="9">TolC family protein</fullName>
    </recommendedName>
</protein>
<dbReference type="GO" id="GO:0015288">
    <property type="term" value="F:porin activity"/>
    <property type="evidence" value="ECO:0007669"/>
    <property type="project" value="TreeGrafter"/>
</dbReference>
<keyword evidence="5" id="KW-0998">Cell outer membrane</keyword>
<dbReference type="Proteomes" id="UP000317646">
    <property type="component" value="Unassembled WGS sequence"/>
</dbReference>
<dbReference type="GO" id="GO:0009279">
    <property type="term" value="C:cell outer membrane"/>
    <property type="evidence" value="ECO:0007669"/>
    <property type="project" value="UniProtKB-SubCell"/>
</dbReference>
<keyword evidence="4" id="KW-0472">Membrane</keyword>
<evidence type="ECO:0000256" key="6">
    <source>
        <dbReference type="SAM" id="SignalP"/>
    </source>
</evidence>
<organism evidence="7 8">
    <name type="scientific">Hymenobacter nivis</name>
    <dbReference type="NCBI Taxonomy" id="1850093"/>
    <lineage>
        <taxon>Bacteria</taxon>
        <taxon>Pseudomonadati</taxon>
        <taxon>Bacteroidota</taxon>
        <taxon>Cytophagia</taxon>
        <taxon>Cytophagales</taxon>
        <taxon>Hymenobacteraceae</taxon>
        <taxon>Hymenobacter</taxon>
    </lineage>
</organism>
<keyword evidence="2" id="KW-1134">Transmembrane beta strand</keyword>
<dbReference type="PANTHER" id="PTHR30026">
    <property type="entry name" value="OUTER MEMBRANE PROTEIN TOLC"/>
    <property type="match status" value="1"/>
</dbReference>
<evidence type="ECO:0000313" key="8">
    <source>
        <dbReference type="Proteomes" id="UP000317646"/>
    </source>
</evidence>
<evidence type="ECO:0000256" key="4">
    <source>
        <dbReference type="ARBA" id="ARBA00023136"/>
    </source>
</evidence>
<reference evidence="7 8" key="1">
    <citation type="journal article" date="2019" name="Environ. Microbiol.">
        <title>Species interactions and distinct microbial communities in high Arctic permafrost affected cryosols are associated with the CH4 and CO2 gas fluxes.</title>
        <authorList>
            <person name="Altshuler I."/>
            <person name="Hamel J."/>
            <person name="Turney S."/>
            <person name="Magnuson E."/>
            <person name="Levesque R."/>
            <person name="Greer C."/>
            <person name="Whyte L.G."/>
        </authorList>
    </citation>
    <scope>NUCLEOTIDE SEQUENCE [LARGE SCALE GENOMIC DNA]</scope>
    <source>
        <strain evidence="7 8">S9.2P</strain>
    </source>
</reference>
<keyword evidence="3" id="KW-0812">Transmembrane</keyword>
<gene>
    <name evidence="7" type="ORF">EAH73_08255</name>
</gene>
<dbReference type="RefSeq" id="WP_140466027.1">
    <property type="nucleotide sequence ID" value="NZ_RCYZ01000003.1"/>
</dbReference>
<evidence type="ECO:0000256" key="2">
    <source>
        <dbReference type="ARBA" id="ARBA00022452"/>
    </source>
</evidence>
<dbReference type="OrthoDB" id="1091220at2"/>
<dbReference type="AlphaFoldDB" id="A0A502GVI3"/>
<evidence type="ECO:0000313" key="7">
    <source>
        <dbReference type="EMBL" id="TPG66397.1"/>
    </source>
</evidence>
<feature type="signal peptide" evidence="6">
    <location>
        <begin position="1"/>
        <end position="26"/>
    </location>
</feature>
<name>A0A502GVI3_9BACT</name>
<keyword evidence="8" id="KW-1185">Reference proteome</keyword>
<accession>A0A502GVI3</accession>
<evidence type="ECO:0000256" key="5">
    <source>
        <dbReference type="ARBA" id="ARBA00023237"/>
    </source>
</evidence>
<dbReference type="EMBL" id="RCYZ01000003">
    <property type="protein sequence ID" value="TPG66397.1"/>
    <property type="molecule type" value="Genomic_DNA"/>
</dbReference>
<dbReference type="InterPro" id="IPR051906">
    <property type="entry name" value="TolC-like"/>
</dbReference>
<proteinExistence type="predicted"/>
<comment type="caution">
    <text evidence="7">The sequence shown here is derived from an EMBL/GenBank/DDBJ whole genome shotgun (WGS) entry which is preliminary data.</text>
</comment>
<sequence>MVHSVFRRWLAAGALGLGLAAGAARAQVAPPPTLGPLPAAAAAEPGSPRALPDFLAVAYAQSPLLGDLRNQVLQNRLDSLRRKAQNGVQVAGIGAAVASPVITNGSGEQVVGYDQAVSNGGNYATLAQATKPVLNRFQLQTDYRILGNQGLVLRNTGRLSALDLRRSVTDQFLTAYAAQLQFDFSRALLGQLRQQDQQLRQLVNAGVFKQTQYLSFYLSVRTQEVAVEQNRLGYRRELGTLRYLCGVADTALVALAVPGAPARRALAGLASITQRQYTLDSLRYQLDRQAVDAAYRPKLSAVLDAGIQSSQPGLLALGHSTGLGAGFLLALPIFDGHQRQLQYQRIDLGERSRRGYRQFLTVQRQQQYDQLGALIRASEALAARIREQLRVAEALVGAARQQLATGDVMILDYLNLVTSYRTLQFSLTQAETDRLRSQYALDYLAE</sequence>
<dbReference type="PANTHER" id="PTHR30026:SF20">
    <property type="entry name" value="OUTER MEMBRANE PROTEIN TOLC"/>
    <property type="match status" value="1"/>
</dbReference>
<dbReference type="GO" id="GO:1990281">
    <property type="term" value="C:efflux pump complex"/>
    <property type="evidence" value="ECO:0007669"/>
    <property type="project" value="TreeGrafter"/>
</dbReference>
<evidence type="ECO:0000256" key="1">
    <source>
        <dbReference type="ARBA" id="ARBA00004442"/>
    </source>
</evidence>
<evidence type="ECO:0000256" key="3">
    <source>
        <dbReference type="ARBA" id="ARBA00022692"/>
    </source>
</evidence>
<dbReference type="GO" id="GO:0015562">
    <property type="term" value="F:efflux transmembrane transporter activity"/>
    <property type="evidence" value="ECO:0007669"/>
    <property type="project" value="TreeGrafter"/>
</dbReference>
<dbReference type="Gene3D" id="1.20.1600.10">
    <property type="entry name" value="Outer membrane efflux proteins (OEP)"/>
    <property type="match status" value="1"/>
</dbReference>
<dbReference type="SUPFAM" id="SSF56954">
    <property type="entry name" value="Outer membrane efflux proteins (OEP)"/>
    <property type="match status" value="1"/>
</dbReference>
<feature type="chain" id="PRO_5021235580" description="TolC family protein" evidence="6">
    <location>
        <begin position="27"/>
        <end position="446"/>
    </location>
</feature>
<evidence type="ECO:0008006" key="9">
    <source>
        <dbReference type="Google" id="ProtNLM"/>
    </source>
</evidence>
<keyword evidence="6" id="KW-0732">Signal</keyword>